<evidence type="ECO:0000256" key="2">
    <source>
        <dbReference type="ARBA" id="ARBA00022801"/>
    </source>
</evidence>
<dbReference type="SUPFAM" id="SSF75005">
    <property type="entry name" value="Arabinanase/levansucrase/invertase"/>
    <property type="match status" value="1"/>
</dbReference>
<sequence>MKNLFLPLFFLFLSVTTKAQLSAGDILAGVKSHDKALHIKGGWIRDPYIVLGPDGKYYLTGTTPVAGDPREQDDQYNTGLGKTSIVGYQVQVWCSDDLAHWKSLGAPYSLAEDSPTFKGREEMATKNPLWAPELHWTGDCWALVYCPQKHSGLALSSGKDIKGPWKHPNPEAFLKKHDPSLFKDDDGTWYLLFSNTLIVPLKPDFAGLAGEPVRIDPSNRRIGHEGATMRKIGKKYVHFGTAWSTDQGRKGSYNLYYCTSDKVTGPYNERRFAGRFLGHGTPFQDKNGKWWCTAFFNGNRPPLDPDGIEKRDLREDAQTINKLGTTIVPLDVKILPDGDVYIRAIDPHYATPGPDEVQSFQ</sequence>
<dbReference type="Pfam" id="PF04616">
    <property type="entry name" value="Glyco_hydro_43"/>
    <property type="match status" value="1"/>
</dbReference>
<comment type="caution">
    <text evidence="7">The sequence shown here is derived from an EMBL/GenBank/DDBJ whole genome shotgun (WGS) entry which is preliminary data.</text>
</comment>
<dbReference type="RefSeq" id="WP_087317837.1">
    <property type="nucleotide sequence ID" value="NZ_JAHOJA010000021.1"/>
</dbReference>
<evidence type="ECO:0000256" key="1">
    <source>
        <dbReference type="ARBA" id="ARBA00009865"/>
    </source>
</evidence>
<feature type="signal peptide" evidence="6">
    <location>
        <begin position="1"/>
        <end position="19"/>
    </location>
</feature>
<dbReference type="PANTHER" id="PTHR42812:SF14">
    <property type="entry name" value="SECRETED PROTEIN"/>
    <property type="match status" value="1"/>
</dbReference>
<keyword evidence="6" id="KW-0732">Signal</keyword>
<dbReference type="PANTHER" id="PTHR42812">
    <property type="entry name" value="BETA-XYLOSIDASE"/>
    <property type="match status" value="1"/>
</dbReference>
<dbReference type="InterPro" id="IPR051795">
    <property type="entry name" value="Glycosyl_Hydrlase_43"/>
</dbReference>
<dbReference type="AlphaFoldDB" id="A0A1Y4VP12"/>
<organism evidence="7 8">
    <name type="scientific">Bacteroides xylanisolvens</name>
    <dbReference type="NCBI Taxonomy" id="371601"/>
    <lineage>
        <taxon>Bacteria</taxon>
        <taxon>Pseudomonadati</taxon>
        <taxon>Bacteroidota</taxon>
        <taxon>Bacteroidia</taxon>
        <taxon>Bacteroidales</taxon>
        <taxon>Bacteroidaceae</taxon>
        <taxon>Bacteroides</taxon>
    </lineage>
</organism>
<accession>A0A1Y4VP12</accession>
<protein>
    <submittedName>
        <fullName evidence="7">Beta-xylosidase</fullName>
    </submittedName>
</protein>
<dbReference type="EMBL" id="NFLW01000008">
    <property type="protein sequence ID" value="OUQ71870.1"/>
    <property type="molecule type" value="Genomic_DNA"/>
</dbReference>
<dbReference type="GO" id="GO:0004553">
    <property type="term" value="F:hydrolase activity, hydrolyzing O-glycosyl compounds"/>
    <property type="evidence" value="ECO:0007669"/>
    <property type="project" value="InterPro"/>
</dbReference>
<proteinExistence type="inferred from homology"/>
<evidence type="ECO:0000256" key="4">
    <source>
        <dbReference type="PIRSR" id="PIRSR606710-2"/>
    </source>
</evidence>
<dbReference type="InterPro" id="IPR006710">
    <property type="entry name" value="Glyco_hydro_43"/>
</dbReference>
<evidence type="ECO:0000313" key="8">
    <source>
        <dbReference type="Proteomes" id="UP000196036"/>
    </source>
</evidence>
<dbReference type="Gene3D" id="2.115.10.20">
    <property type="entry name" value="Glycosyl hydrolase domain, family 43"/>
    <property type="match status" value="1"/>
</dbReference>
<dbReference type="GO" id="GO:0005975">
    <property type="term" value="P:carbohydrate metabolic process"/>
    <property type="evidence" value="ECO:0007669"/>
    <property type="project" value="InterPro"/>
</dbReference>
<evidence type="ECO:0000256" key="3">
    <source>
        <dbReference type="ARBA" id="ARBA00023295"/>
    </source>
</evidence>
<feature type="site" description="Important for catalytic activity, responsible for pKa modulation of the active site Glu and correct orientation of both the proton donor and substrate" evidence="4">
    <location>
        <position position="178"/>
    </location>
</feature>
<gene>
    <name evidence="7" type="ORF">B5E52_06170</name>
</gene>
<name>A0A1Y4VP12_9BACE</name>
<feature type="chain" id="PRO_5011988861" evidence="6">
    <location>
        <begin position="20"/>
        <end position="361"/>
    </location>
</feature>
<reference evidence="8" key="1">
    <citation type="submission" date="2017-04" db="EMBL/GenBank/DDBJ databases">
        <title>Function of individual gut microbiota members based on whole genome sequencing of pure cultures obtained from chicken caecum.</title>
        <authorList>
            <person name="Medvecky M."/>
            <person name="Cejkova D."/>
            <person name="Polansky O."/>
            <person name="Karasova D."/>
            <person name="Kubasova T."/>
            <person name="Cizek A."/>
            <person name="Rychlik I."/>
        </authorList>
    </citation>
    <scope>NUCLEOTIDE SEQUENCE [LARGE SCALE GENOMIC DNA]</scope>
    <source>
        <strain evidence="8">An109</strain>
    </source>
</reference>
<keyword evidence="3 5" id="KW-0326">Glycosidase</keyword>
<keyword evidence="2 5" id="KW-0378">Hydrolase</keyword>
<evidence type="ECO:0000256" key="6">
    <source>
        <dbReference type="SAM" id="SignalP"/>
    </source>
</evidence>
<dbReference type="Proteomes" id="UP000196036">
    <property type="component" value="Unassembled WGS sequence"/>
</dbReference>
<dbReference type="CDD" id="cd08986">
    <property type="entry name" value="GH43-like"/>
    <property type="match status" value="1"/>
</dbReference>
<evidence type="ECO:0000313" key="7">
    <source>
        <dbReference type="EMBL" id="OUQ71870.1"/>
    </source>
</evidence>
<dbReference type="InterPro" id="IPR023296">
    <property type="entry name" value="Glyco_hydro_beta-prop_sf"/>
</dbReference>
<comment type="similarity">
    <text evidence="1 5">Belongs to the glycosyl hydrolase 43 family.</text>
</comment>
<evidence type="ECO:0000256" key="5">
    <source>
        <dbReference type="RuleBase" id="RU361187"/>
    </source>
</evidence>